<proteinExistence type="predicted"/>
<comment type="caution">
    <text evidence="2">The sequence shown here is derived from an EMBL/GenBank/DDBJ whole genome shotgun (WGS) entry which is preliminary data.</text>
</comment>
<dbReference type="Proteomes" id="UP001597112">
    <property type="component" value="Unassembled WGS sequence"/>
</dbReference>
<dbReference type="GO" id="GO:0016491">
    <property type="term" value="F:oxidoreductase activity"/>
    <property type="evidence" value="ECO:0007669"/>
    <property type="project" value="UniProtKB-KW"/>
</dbReference>
<accession>A0ABW3K4R5</accession>
<evidence type="ECO:0000313" key="2">
    <source>
        <dbReference type="EMBL" id="MFD1000436.1"/>
    </source>
</evidence>
<dbReference type="InterPro" id="IPR011042">
    <property type="entry name" value="6-blade_b-propeller_TolB-like"/>
</dbReference>
<evidence type="ECO:0000259" key="1">
    <source>
        <dbReference type="Pfam" id="PF07995"/>
    </source>
</evidence>
<dbReference type="Pfam" id="PF07995">
    <property type="entry name" value="GSDH"/>
    <property type="match status" value="1"/>
</dbReference>
<dbReference type="RefSeq" id="WP_377579850.1">
    <property type="nucleotide sequence ID" value="NZ_JBHTKA010000004.1"/>
</dbReference>
<feature type="domain" description="Glucose/Sorbosone dehydrogenase" evidence="1">
    <location>
        <begin position="54"/>
        <end position="376"/>
    </location>
</feature>
<dbReference type="SUPFAM" id="SSF50952">
    <property type="entry name" value="Soluble quinoprotein glucose dehydrogenase"/>
    <property type="match status" value="1"/>
</dbReference>
<name>A0ABW3K4R5_9BACT</name>
<sequence>MTLKKGIVYALLIASVVACSEKNGTEHPDTATPVATVIESEKLKFTIDTLTDKLDNPWGMAFLPDGRILVTEKKGEIRIIKDGKLLDEKIENVPAVYDHGQGGLLDIALHPDYTTNGWIYLSYAKPGEGGGGTTIARTKLNGNAFIEFKELFSAQPFVDSEVHFGSRIVFDGKGHIFFSSGERGTKENAQNLGNHLGKVLRLNEDGTVPTDNPFVNKAGAKPEIWSYGHRNPQGLVYNITTGELWDVEHGPKGGDELNKVEAGKNYGWPVITYGINYDGTPITDITKKDGMEQPVWYWVPSIATCGMAQVISDIYPNWKNNFLVGALAQTHISRVEVDNGKYVKHERLLEKVGRVRMVKQGPDGYIYIATQSPGMIVKIVPAN</sequence>
<gene>
    <name evidence="2" type="ORF">ACFQ21_14020</name>
</gene>
<dbReference type="EC" id="1.1.5.-" evidence="2"/>
<dbReference type="Gene3D" id="2.120.10.30">
    <property type="entry name" value="TolB, C-terminal domain"/>
    <property type="match status" value="1"/>
</dbReference>
<evidence type="ECO:0000313" key="3">
    <source>
        <dbReference type="Proteomes" id="UP001597112"/>
    </source>
</evidence>
<dbReference type="PROSITE" id="PS51257">
    <property type="entry name" value="PROKAR_LIPOPROTEIN"/>
    <property type="match status" value="1"/>
</dbReference>
<keyword evidence="2" id="KW-0560">Oxidoreductase</keyword>
<keyword evidence="3" id="KW-1185">Reference proteome</keyword>
<dbReference type="EMBL" id="JBHTKA010000004">
    <property type="protein sequence ID" value="MFD1000436.1"/>
    <property type="molecule type" value="Genomic_DNA"/>
</dbReference>
<dbReference type="PANTHER" id="PTHR19328">
    <property type="entry name" value="HEDGEHOG-INTERACTING PROTEIN"/>
    <property type="match status" value="1"/>
</dbReference>
<protein>
    <submittedName>
        <fullName evidence="2">PQQ-dependent sugar dehydrogenase</fullName>
        <ecNumber evidence="2">1.1.5.-</ecNumber>
    </submittedName>
</protein>
<dbReference type="PANTHER" id="PTHR19328:SF75">
    <property type="entry name" value="ALDOSE SUGAR DEHYDROGENASE YLII"/>
    <property type="match status" value="1"/>
</dbReference>
<dbReference type="InterPro" id="IPR012938">
    <property type="entry name" value="Glc/Sorbosone_DH"/>
</dbReference>
<organism evidence="2 3">
    <name type="scientific">Ohtaekwangia kribbensis</name>
    <dbReference type="NCBI Taxonomy" id="688913"/>
    <lineage>
        <taxon>Bacteria</taxon>
        <taxon>Pseudomonadati</taxon>
        <taxon>Bacteroidota</taxon>
        <taxon>Cytophagia</taxon>
        <taxon>Cytophagales</taxon>
        <taxon>Fulvivirgaceae</taxon>
        <taxon>Ohtaekwangia</taxon>
    </lineage>
</organism>
<dbReference type="InterPro" id="IPR011041">
    <property type="entry name" value="Quinoprot_gluc/sorb_DH_b-prop"/>
</dbReference>
<reference evidence="3" key="1">
    <citation type="journal article" date="2019" name="Int. J. Syst. Evol. Microbiol.">
        <title>The Global Catalogue of Microorganisms (GCM) 10K type strain sequencing project: providing services to taxonomists for standard genome sequencing and annotation.</title>
        <authorList>
            <consortium name="The Broad Institute Genomics Platform"/>
            <consortium name="The Broad Institute Genome Sequencing Center for Infectious Disease"/>
            <person name="Wu L."/>
            <person name="Ma J."/>
        </authorList>
    </citation>
    <scope>NUCLEOTIDE SEQUENCE [LARGE SCALE GENOMIC DNA]</scope>
    <source>
        <strain evidence="3">CCUG 58938</strain>
    </source>
</reference>